<organism evidence="1 2">
    <name type="scientific">Saccharothrix texasensis</name>
    <dbReference type="NCBI Taxonomy" id="103734"/>
    <lineage>
        <taxon>Bacteria</taxon>
        <taxon>Bacillati</taxon>
        <taxon>Actinomycetota</taxon>
        <taxon>Actinomycetes</taxon>
        <taxon>Pseudonocardiales</taxon>
        <taxon>Pseudonocardiaceae</taxon>
        <taxon>Saccharothrix</taxon>
    </lineage>
</organism>
<reference evidence="1 2" key="1">
    <citation type="submission" date="2018-11" db="EMBL/GenBank/DDBJ databases">
        <title>Sequencing the genomes of 1000 actinobacteria strains.</title>
        <authorList>
            <person name="Klenk H.-P."/>
        </authorList>
    </citation>
    <scope>NUCLEOTIDE SEQUENCE [LARGE SCALE GENOMIC DNA]</scope>
    <source>
        <strain evidence="1 2">DSM 44231</strain>
    </source>
</reference>
<dbReference type="AlphaFoldDB" id="A0A3N1H2K4"/>
<comment type="caution">
    <text evidence="1">The sequence shown here is derived from an EMBL/GenBank/DDBJ whole genome shotgun (WGS) entry which is preliminary data.</text>
</comment>
<protein>
    <submittedName>
        <fullName evidence="1">Uncharacterized protein</fullName>
    </submittedName>
</protein>
<sequence length="42" mass="4186">MAAVVLLFAVVGCRAEGAPPADPGFDGIETTLDGVEAEVAEP</sequence>
<accession>A0A3N1H2K4</accession>
<evidence type="ECO:0000313" key="2">
    <source>
        <dbReference type="Proteomes" id="UP000268727"/>
    </source>
</evidence>
<proteinExistence type="predicted"/>
<gene>
    <name evidence="1" type="ORF">EDD40_1996</name>
</gene>
<keyword evidence="2" id="KW-1185">Reference proteome</keyword>
<name>A0A3N1H2K4_9PSEU</name>
<evidence type="ECO:0000313" key="1">
    <source>
        <dbReference type="EMBL" id="ROP36719.1"/>
    </source>
</evidence>
<dbReference type="Proteomes" id="UP000268727">
    <property type="component" value="Unassembled WGS sequence"/>
</dbReference>
<dbReference type="EMBL" id="RJKM01000001">
    <property type="protein sequence ID" value="ROP36719.1"/>
    <property type="molecule type" value="Genomic_DNA"/>
</dbReference>